<dbReference type="PANTHER" id="PTHR37563">
    <property type="entry name" value="PHYTANOYL-COA DIOXYGENASE FAMILY PROTEIN (AFU_ORTHOLOGUE AFUA_2G03330)"/>
    <property type="match status" value="1"/>
</dbReference>
<dbReference type="OMA" id="CAREVLF"/>
<accession>A0A8J5X6B0</accession>
<organism evidence="1 2">
    <name type="scientific">Diacronema lutheri</name>
    <name type="common">Unicellular marine alga</name>
    <name type="synonym">Monochrysis lutheri</name>
    <dbReference type="NCBI Taxonomy" id="2081491"/>
    <lineage>
        <taxon>Eukaryota</taxon>
        <taxon>Haptista</taxon>
        <taxon>Haptophyta</taxon>
        <taxon>Pavlovophyceae</taxon>
        <taxon>Pavlovales</taxon>
        <taxon>Pavlovaceae</taxon>
        <taxon>Diacronema</taxon>
    </lineage>
</organism>
<dbReference type="SUPFAM" id="SSF51197">
    <property type="entry name" value="Clavaminate synthase-like"/>
    <property type="match status" value="1"/>
</dbReference>
<evidence type="ECO:0000313" key="2">
    <source>
        <dbReference type="Proteomes" id="UP000751190"/>
    </source>
</evidence>
<dbReference type="Gene3D" id="2.60.120.620">
    <property type="entry name" value="q2cbj1_9rhob like domain"/>
    <property type="match status" value="1"/>
</dbReference>
<evidence type="ECO:0008006" key="3">
    <source>
        <dbReference type="Google" id="ProtNLM"/>
    </source>
</evidence>
<dbReference type="AlphaFoldDB" id="A0A8J5X6B0"/>
<dbReference type="Pfam" id="PF05721">
    <property type="entry name" value="PhyH"/>
    <property type="match status" value="1"/>
</dbReference>
<comment type="caution">
    <text evidence="1">The sequence shown here is derived from an EMBL/GenBank/DDBJ whole genome shotgun (WGS) entry which is preliminary data.</text>
</comment>
<protein>
    <recommendedName>
        <fullName evidence="3">Phytanoyl-CoA dioxygenase</fullName>
    </recommendedName>
</protein>
<name>A0A8J5X6B0_DIALT</name>
<dbReference type="EMBL" id="JAGTXO010000048">
    <property type="protein sequence ID" value="KAG8458729.1"/>
    <property type="molecule type" value="Genomic_DNA"/>
</dbReference>
<dbReference type="OrthoDB" id="420046at2759"/>
<dbReference type="InterPro" id="IPR051961">
    <property type="entry name" value="Fungal_Metabolite_Diox"/>
</dbReference>
<dbReference type="PANTHER" id="PTHR37563:SF2">
    <property type="entry name" value="PHYTANOYL-COA DIOXYGENASE FAMILY PROTEIN (AFU_ORTHOLOGUE AFUA_2G03330)"/>
    <property type="match status" value="1"/>
</dbReference>
<dbReference type="Proteomes" id="UP000751190">
    <property type="component" value="Unassembled WGS sequence"/>
</dbReference>
<keyword evidence="2" id="KW-1185">Reference proteome</keyword>
<proteinExistence type="predicted"/>
<reference evidence="1" key="1">
    <citation type="submission" date="2021-05" db="EMBL/GenBank/DDBJ databases">
        <title>The genome of the haptophyte Pavlova lutheri (Diacronema luteri, Pavlovales) - a model for lipid biosynthesis in eukaryotic algae.</title>
        <authorList>
            <person name="Hulatt C.J."/>
            <person name="Posewitz M.C."/>
        </authorList>
    </citation>
    <scope>NUCLEOTIDE SEQUENCE</scope>
    <source>
        <strain evidence="1">NIVA-4/92</strain>
    </source>
</reference>
<sequence length="263" mass="28776">MAVGLFTAVLVHRGVRYRLRQLKCAACPSALPSADVTLDASTSADVDAIATCVRAHGVCCVHNFFGAAQVEEWGAEVRRLRELDRATSVRNRNTGRSEYNFDPHAPPFARTAAGSVLADERLVLVFKRLLGAKVRVETAGSVFAEPGAVAQRWHQDVPHLFTTGAHLPAHFIAAFVPLCELTRVNGPTEFRVGSHVKANVVRAPQELVLTCPLGSVVLFDGRVFHRGGANGSGCAREVLFVNVCRHWYRDMSNKVENRLEQLL</sequence>
<dbReference type="InterPro" id="IPR008775">
    <property type="entry name" value="Phytyl_CoA_dOase-like"/>
</dbReference>
<gene>
    <name evidence="1" type="ORF">KFE25_012927</name>
</gene>
<evidence type="ECO:0000313" key="1">
    <source>
        <dbReference type="EMBL" id="KAG8458729.1"/>
    </source>
</evidence>